<dbReference type="InParanoid" id="A0A078B3X8"/>
<name>A0A078B3X8_STYLE</name>
<feature type="transmembrane region" description="Helical" evidence="2">
    <location>
        <begin position="74"/>
        <end position="95"/>
    </location>
</feature>
<feature type="transmembrane region" description="Helical" evidence="2">
    <location>
        <begin position="46"/>
        <end position="68"/>
    </location>
</feature>
<evidence type="ECO:0000256" key="1">
    <source>
        <dbReference type="SAM" id="MobiDB-lite"/>
    </source>
</evidence>
<protein>
    <recommendedName>
        <fullName evidence="5">Transmembrane protein</fullName>
    </recommendedName>
</protein>
<gene>
    <name evidence="3" type="primary">Contig9646.g10314</name>
    <name evidence="3" type="ORF">STYLEM_18330</name>
</gene>
<feature type="region of interest" description="Disordered" evidence="1">
    <location>
        <begin position="235"/>
        <end position="254"/>
    </location>
</feature>
<dbReference type="EMBL" id="CCKQ01017335">
    <property type="protein sequence ID" value="CDW89199.1"/>
    <property type="molecule type" value="Genomic_DNA"/>
</dbReference>
<evidence type="ECO:0008006" key="5">
    <source>
        <dbReference type="Google" id="ProtNLM"/>
    </source>
</evidence>
<accession>A0A078B3X8</accession>
<feature type="transmembrane region" description="Helical" evidence="2">
    <location>
        <begin position="20"/>
        <end position="39"/>
    </location>
</feature>
<evidence type="ECO:0000256" key="2">
    <source>
        <dbReference type="SAM" id="Phobius"/>
    </source>
</evidence>
<proteinExistence type="predicted"/>
<keyword evidence="2" id="KW-1133">Transmembrane helix</keyword>
<reference evidence="3 4" key="1">
    <citation type="submission" date="2014-06" db="EMBL/GenBank/DDBJ databases">
        <authorList>
            <person name="Swart Estienne"/>
        </authorList>
    </citation>
    <scope>NUCLEOTIDE SEQUENCE [LARGE SCALE GENOMIC DNA]</scope>
    <source>
        <strain evidence="3 4">130c</strain>
    </source>
</reference>
<sequence>MIYSYQVFHYEPISYTLLPIWLLILITHIAFGFISLLELGSILWPLIVSIYVSFAYTVIGGVVVSSFANSTFNIVMGIVVILVHEIIYCFINFRIRLQSQKLIKRQKLLDSLNRLSSVVIFKDISPSQSDQFASGRYLNSSLNEDDVIKLSENLTINVIRQYKIKRLQRLYNKRDCDSIYNQGQSVKNSVEERSEHFEDIEEKLMTHQNQDYLLSEKLISNARPFTSTMKRMNHSSWTTEQQSKHQNGKTTTVNGYSIRTDSELDDKILTDEIVIENNQSPDFKFFMFNQNFNQEQGQV</sequence>
<keyword evidence="4" id="KW-1185">Reference proteome</keyword>
<keyword evidence="2" id="KW-0812">Transmembrane</keyword>
<dbReference type="Proteomes" id="UP000039865">
    <property type="component" value="Unassembled WGS sequence"/>
</dbReference>
<evidence type="ECO:0000313" key="4">
    <source>
        <dbReference type="Proteomes" id="UP000039865"/>
    </source>
</evidence>
<evidence type="ECO:0000313" key="3">
    <source>
        <dbReference type="EMBL" id="CDW89199.1"/>
    </source>
</evidence>
<keyword evidence="2" id="KW-0472">Membrane</keyword>
<organism evidence="3 4">
    <name type="scientific">Stylonychia lemnae</name>
    <name type="common">Ciliate</name>
    <dbReference type="NCBI Taxonomy" id="5949"/>
    <lineage>
        <taxon>Eukaryota</taxon>
        <taxon>Sar</taxon>
        <taxon>Alveolata</taxon>
        <taxon>Ciliophora</taxon>
        <taxon>Intramacronucleata</taxon>
        <taxon>Spirotrichea</taxon>
        <taxon>Stichotrichia</taxon>
        <taxon>Sporadotrichida</taxon>
        <taxon>Oxytrichidae</taxon>
        <taxon>Stylonychinae</taxon>
        <taxon>Stylonychia</taxon>
    </lineage>
</organism>
<dbReference type="AlphaFoldDB" id="A0A078B3X8"/>